<feature type="transmembrane region" description="Helical" evidence="2">
    <location>
        <begin position="235"/>
        <end position="254"/>
    </location>
</feature>
<dbReference type="Proteomes" id="UP001595075">
    <property type="component" value="Unassembled WGS sequence"/>
</dbReference>
<keyword evidence="2" id="KW-0812">Transmembrane</keyword>
<gene>
    <name evidence="4" type="ORF">VTL71DRAFT_2077</name>
</gene>
<reference evidence="4 5" key="1">
    <citation type="journal article" date="2024" name="Commun. Biol.">
        <title>Comparative genomic analysis of thermophilic fungi reveals convergent evolutionary adaptations and gene losses.</title>
        <authorList>
            <person name="Steindorff A.S."/>
            <person name="Aguilar-Pontes M.V."/>
            <person name="Robinson A.J."/>
            <person name="Andreopoulos B."/>
            <person name="LaButti K."/>
            <person name="Kuo A."/>
            <person name="Mondo S."/>
            <person name="Riley R."/>
            <person name="Otillar R."/>
            <person name="Haridas S."/>
            <person name="Lipzen A."/>
            <person name="Grimwood J."/>
            <person name="Schmutz J."/>
            <person name="Clum A."/>
            <person name="Reid I.D."/>
            <person name="Moisan M.C."/>
            <person name="Butler G."/>
            <person name="Nguyen T.T.M."/>
            <person name="Dewar K."/>
            <person name="Conant G."/>
            <person name="Drula E."/>
            <person name="Henrissat B."/>
            <person name="Hansel C."/>
            <person name="Singer S."/>
            <person name="Hutchinson M.I."/>
            <person name="de Vries R.P."/>
            <person name="Natvig D.O."/>
            <person name="Powell A.J."/>
            <person name="Tsang A."/>
            <person name="Grigoriev I.V."/>
        </authorList>
    </citation>
    <scope>NUCLEOTIDE SEQUENCE [LARGE SCALE GENOMIC DNA]</scope>
    <source>
        <strain evidence="4 5">CBS 494.80</strain>
    </source>
</reference>
<protein>
    <recommendedName>
        <fullName evidence="3">DUF6594 domain-containing protein</fullName>
    </recommendedName>
</protein>
<feature type="region of interest" description="Disordered" evidence="1">
    <location>
        <begin position="1"/>
        <end position="22"/>
    </location>
</feature>
<evidence type="ECO:0000256" key="2">
    <source>
        <dbReference type="SAM" id="Phobius"/>
    </source>
</evidence>
<dbReference type="EMBL" id="JAZHXI010000011">
    <property type="protein sequence ID" value="KAL2066006.1"/>
    <property type="molecule type" value="Genomic_DNA"/>
</dbReference>
<feature type="compositionally biased region" description="Acidic residues" evidence="1">
    <location>
        <begin position="1"/>
        <end position="13"/>
    </location>
</feature>
<evidence type="ECO:0000313" key="4">
    <source>
        <dbReference type="EMBL" id="KAL2066006.1"/>
    </source>
</evidence>
<organism evidence="4 5">
    <name type="scientific">Oculimacula yallundae</name>
    <dbReference type="NCBI Taxonomy" id="86028"/>
    <lineage>
        <taxon>Eukaryota</taxon>
        <taxon>Fungi</taxon>
        <taxon>Dikarya</taxon>
        <taxon>Ascomycota</taxon>
        <taxon>Pezizomycotina</taxon>
        <taxon>Leotiomycetes</taxon>
        <taxon>Helotiales</taxon>
        <taxon>Ploettnerulaceae</taxon>
        <taxon>Oculimacula</taxon>
    </lineage>
</organism>
<evidence type="ECO:0000259" key="3">
    <source>
        <dbReference type="Pfam" id="PF20237"/>
    </source>
</evidence>
<keyword evidence="2" id="KW-0472">Membrane</keyword>
<sequence>MELEQFVDVEQDGENNRTGNPPLASLGAGTFAGIITPGYPKLADLMARHGEVAIFRRFRSLNLFNLMRLQAKIVTIERKLRKILENQEKENPFIIQDFAEMCSGNENKVEALVEQLHSALTQYNEMLLQVSKVESLKDPHEADLHLIHRWLQGLKPGEGNSFLRGAERFTWSDELEPNEFFVVKTEQSEADAATGKTVDWLITNYNRIVGRKALRHADQALGVIQYSGLKTTAKFIITLLSSMLPALSILGLYFEKDLLKRIGIMIGMTFAFAAALTFGTSARRIEIFSATAAFAAVEVVFIGSTDVGNGTRPG</sequence>
<accession>A0ABR4C947</accession>
<keyword evidence="2" id="KW-1133">Transmembrane helix</keyword>
<name>A0ABR4C947_9HELO</name>
<evidence type="ECO:0000256" key="1">
    <source>
        <dbReference type="SAM" id="MobiDB-lite"/>
    </source>
</evidence>
<dbReference type="InterPro" id="IPR046529">
    <property type="entry name" value="DUF6594"/>
</dbReference>
<dbReference type="PANTHER" id="PTHR34502:SF5">
    <property type="entry name" value="DUF6594 DOMAIN-CONTAINING PROTEIN"/>
    <property type="match status" value="1"/>
</dbReference>
<feature type="transmembrane region" description="Helical" evidence="2">
    <location>
        <begin position="260"/>
        <end position="278"/>
    </location>
</feature>
<proteinExistence type="predicted"/>
<feature type="domain" description="DUF6594" evidence="3">
    <location>
        <begin position="39"/>
        <end position="299"/>
    </location>
</feature>
<comment type="caution">
    <text evidence="4">The sequence shown here is derived from an EMBL/GenBank/DDBJ whole genome shotgun (WGS) entry which is preliminary data.</text>
</comment>
<keyword evidence="5" id="KW-1185">Reference proteome</keyword>
<dbReference type="Pfam" id="PF20237">
    <property type="entry name" value="DUF6594"/>
    <property type="match status" value="1"/>
</dbReference>
<dbReference type="PANTHER" id="PTHR34502">
    <property type="entry name" value="DUF6594 DOMAIN-CONTAINING PROTEIN-RELATED"/>
    <property type="match status" value="1"/>
</dbReference>
<evidence type="ECO:0000313" key="5">
    <source>
        <dbReference type="Proteomes" id="UP001595075"/>
    </source>
</evidence>